<dbReference type="WBParaSite" id="Csp11.Scaffold630.g18338.t1">
    <property type="protein sequence ID" value="Csp11.Scaffold630.g18338.t1"/>
    <property type="gene ID" value="Csp11.Scaffold630.g18338"/>
</dbReference>
<feature type="domain" description="DUF7747" evidence="2">
    <location>
        <begin position="64"/>
        <end position="157"/>
    </location>
</feature>
<evidence type="ECO:0000256" key="1">
    <source>
        <dbReference type="SAM" id="MobiDB-lite"/>
    </source>
</evidence>
<keyword evidence="3" id="KW-1185">Reference proteome</keyword>
<feature type="domain" description="DUF7747" evidence="2">
    <location>
        <begin position="192"/>
        <end position="344"/>
    </location>
</feature>
<dbReference type="InterPro" id="IPR056649">
    <property type="entry name" value="DUF7747"/>
</dbReference>
<dbReference type="PANTHER" id="PTHR31824">
    <property type="entry name" value="PROTEIN CBG17809"/>
    <property type="match status" value="1"/>
</dbReference>
<dbReference type="AlphaFoldDB" id="A0A1I7UQI6"/>
<accession>A0A1I7UQI6</accession>
<dbReference type="Proteomes" id="UP000095282">
    <property type="component" value="Unplaced"/>
</dbReference>
<proteinExistence type="predicted"/>
<organism evidence="3 4">
    <name type="scientific">Caenorhabditis tropicalis</name>
    <dbReference type="NCBI Taxonomy" id="1561998"/>
    <lineage>
        <taxon>Eukaryota</taxon>
        <taxon>Metazoa</taxon>
        <taxon>Ecdysozoa</taxon>
        <taxon>Nematoda</taxon>
        <taxon>Chromadorea</taxon>
        <taxon>Rhabditida</taxon>
        <taxon>Rhabditina</taxon>
        <taxon>Rhabditomorpha</taxon>
        <taxon>Rhabditoidea</taxon>
        <taxon>Rhabditidae</taxon>
        <taxon>Peloderinae</taxon>
        <taxon>Caenorhabditis</taxon>
    </lineage>
</organism>
<reference evidence="4" key="1">
    <citation type="submission" date="2016-11" db="UniProtKB">
        <authorList>
            <consortium name="WormBaseParasite"/>
        </authorList>
    </citation>
    <scope>IDENTIFICATION</scope>
</reference>
<evidence type="ECO:0000259" key="2">
    <source>
        <dbReference type="Pfam" id="PF24927"/>
    </source>
</evidence>
<evidence type="ECO:0000313" key="4">
    <source>
        <dbReference type="WBParaSite" id="Csp11.Scaffold630.g18338.t1"/>
    </source>
</evidence>
<protein>
    <submittedName>
        <fullName evidence="4">NOT2_3_5 domain-containing protein</fullName>
    </submittedName>
</protein>
<feature type="compositionally biased region" description="Low complexity" evidence="1">
    <location>
        <begin position="7"/>
        <end position="18"/>
    </location>
</feature>
<name>A0A1I7UQI6_9PELO</name>
<evidence type="ECO:0000313" key="3">
    <source>
        <dbReference type="Proteomes" id="UP000095282"/>
    </source>
</evidence>
<dbReference type="Pfam" id="PF24927">
    <property type="entry name" value="DUF7747"/>
    <property type="match status" value="2"/>
</dbReference>
<feature type="region of interest" description="Disordered" evidence="1">
    <location>
        <begin position="1"/>
        <end position="24"/>
    </location>
</feature>
<sequence length="390" mass="46170">MYMQPLTSSSVPSTSSATNENPFNIPSSLTSDRIHFVTLNDDTFFDDKYRQIDCLYHKNHLIQNFCFFVDLNEVDLKSLQIDSLCPWTGDEYQKRSSLNTPFSIEDQRVIRLHPRNRTSTYKLHQYSKRHVGNPRLEKKTVYLMKEKKAFGIVMLMYRYCSTRRVRRENSQANNVNNVRDERTIRQSRNRPIFEQDLSKIPFGDRYVTVLEDRIEEIFDDDRIIDFMSNPHKIDALRQPESMNPYFPSLPPLISGTGCFVFFIEENKQSETKLKFADGLGDWRGNELQHPVSQSGKKIMIDYEEGFRSMFKKYSLRNARIDRLKKYIFYLTREGKFWKNIMIVYHYEHPGEIPEPVSEEMKKALLSGRVLVHNLSPQNMDHHYQQCLANR</sequence>
<dbReference type="PANTHER" id="PTHR31824:SF3">
    <property type="entry name" value="AAA DOMAIN-CONTAINING PROTEIN"/>
    <property type="match status" value="1"/>
</dbReference>